<comment type="caution">
    <text evidence="1">The sequence shown here is derived from an EMBL/GenBank/DDBJ whole genome shotgun (WGS) entry which is preliminary data.</text>
</comment>
<dbReference type="RefSeq" id="WP_105074653.1">
    <property type="nucleotide sequence ID" value="NZ_JAFLKP010000065.1"/>
</dbReference>
<accession>A0A2S7XPI2</accession>
<dbReference type="Proteomes" id="UP000239936">
    <property type="component" value="Unassembled WGS sequence"/>
</dbReference>
<evidence type="ECO:0000313" key="1">
    <source>
        <dbReference type="EMBL" id="PQJ95640.1"/>
    </source>
</evidence>
<name>A0A2S7XPI2_9GAMM</name>
<dbReference type="Pfam" id="PF18506">
    <property type="entry name" value="RelB-like"/>
    <property type="match status" value="1"/>
</dbReference>
<protein>
    <recommendedName>
        <fullName evidence="3">Prevent-host-death protein</fullName>
    </recommendedName>
</protein>
<evidence type="ECO:0000313" key="2">
    <source>
        <dbReference type="Proteomes" id="UP000239936"/>
    </source>
</evidence>
<keyword evidence="2" id="KW-1185">Reference proteome</keyword>
<gene>
    <name evidence="1" type="ORF">CXB77_16280</name>
</gene>
<dbReference type="AlphaFoldDB" id="A0A2S7XPI2"/>
<dbReference type="InterPro" id="IPR049537">
    <property type="entry name" value="RelB-like"/>
</dbReference>
<evidence type="ECO:0008006" key="3">
    <source>
        <dbReference type="Google" id="ProtNLM"/>
    </source>
</evidence>
<sequence>MNIHAEYIVDENLNKKSVVIPYSEWQEIIEEMEELDEIRAYDRSKQEDDSFIDFDQAVAEIKAGKFE</sequence>
<organism evidence="1 2">
    <name type="scientific">Chromatium okenii</name>
    <dbReference type="NCBI Taxonomy" id="61644"/>
    <lineage>
        <taxon>Bacteria</taxon>
        <taxon>Pseudomonadati</taxon>
        <taxon>Pseudomonadota</taxon>
        <taxon>Gammaproteobacteria</taxon>
        <taxon>Chromatiales</taxon>
        <taxon>Chromatiaceae</taxon>
        <taxon>Chromatium</taxon>
    </lineage>
</organism>
<reference evidence="1 2" key="1">
    <citation type="submission" date="2018-01" db="EMBL/GenBank/DDBJ databases">
        <title>The complete genome sequence of Chromatium okenii LaCa, a purple sulfur bacterium with a turbulent life.</title>
        <authorList>
            <person name="Luedin S.M."/>
            <person name="Liechti N."/>
            <person name="Storelli N."/>
            <person name="Danza F."/>
            <person name="Wittwer M."/>
            <person name="Pothier J.F."/>
            <person name="Tonolla M.A."/>
        </authorList>
    </citation>
    <scope>NUCLEOTIDE SEQUENCE [LARGE SCALE GENOMIC DNA]</scope>
    <source>
        <strain evidence="1 2">LaCa</strain>
    </source>
</reference>
<dbReference type="EMBL" id="PPGH01000037">
    <property type="protein sequence ID" value="PQJ95640.1"/>
    <property type="molecule type" value="Genomic_DNA"/>
</dbReference>
<proteinExistence type="predicted"/>